<evidence type="ECO:0000256" key="1">
    <source>
        <dbReference type="SAM" id="Phobius"/>
    </source>
</evidence>
<feature type="non-terminal residue" evidence="2">
    <location>
        <position position="59"/>
    </location>
</feature>
<gene>
    <name evidence="2" type="ORF">METZ01_LOCUS301579</name>
</gene>
<keyword evidence="1" id="KW-0472">Membrane</keyword>
<feature type="transmembrane region" description="Helical" evidence="1">
    <location>
        <begin position="27"/>
        <end position="45"/>
    </location>
</feature>
<organism evidence="2">
    <name type="scientific">marine metagenome</name>
    <dbReference type="NCBI Taxonomy" id="408172"/>
    <lineage>
        <taxon>unclassified sequences</taxon>
        <taxon>metagenomes</taxon>
        <taxon>ecological metagenomes</taxon>
    </lineage>
</organism>
<name>A0A382MKU1_9ZZZZ</name>
<dbReference type="EMBL" id="UINC01093920">
    <property type="protein sequence ID" value="SVC48725.1"/>
    <property type="molecule type" value="Genomic_DNA"/>
</dbReference>
<evidence type="ECO:0000313" key="2">
    <source>
        <dbReference type="EMBL" id="SVC48725.1"/>
    </source>
</evidence>
<proteinExistence type="predicted"/>
<protein>
    <submittedName>
        <fullName evidence="2">Uncharacterized protein</fullName>
    </submittedName>
</protein>
<sequence>MTLNDTTGSDFGSKLASDSVDHHSAEIFSIAVIVNFVSLPWISSVKSSSIFFPTMAWPK</sequence>
<keyword evidence="1" id="KW-0812">Transmembrane</keyword>
<reference evidence="2" key="1">
    <citation type="submission" date="2018-05" db="EMBL/GenBank/DDBJ databases">
        <authorList>
            <person name="Lanie J.A."/>
            <person name="Ng W.-L."/>
            <person name="Kazmierczak K.M."/>
            <person name="Andrzejewski T.M."/>
            <person name="Davidsen T.M."/>
            <person name="Wayne K.J."/>
            <person name="Tettelin H."/>
            <person name="Glass J.I."/>
            <person name="Rusch D."/>
            <person name="Podicherti R."/>
            <person name="Tsui H.-C.T."/>
            <person name="Winkler M.E."/>
        </authorList>
    </citation>
    <scope>NUCLEOTIDE SEQUENCE</scope>
</reference>
<keyword evidence="1" id="KW-1133">Transmembrane helix</keyword>
<accession>A0A382MKU1</accession>
<dbReference type="AlphaFoldDB" id="A0A382MKU1"/>